<organism evidence="3 4">
    <name type="scientific">Legionella oakridgensis</name>
    <dbReference type="NCBI Taxonomy" id="29423"/>
    <lineage>
        <taxon>Bacteria</taxon>
        <taxon>Pseudomonadati</taxon>
        <taxon>Pseudomonadota</taxon>
        <taxon>Gammaproteobacteria</taxon>
        <taxon>Legionellales</taxon>
        <taxon>Legionellaceae</taxon>
        <taxon>Legionella</taxon>
    </lineage>
</organism>
<dbReference type="Gene3D" id="1.20.144.10">
    <property type="entry name" value="Phosphatidic acid phosphatase type 2/haloperoxidase"/>
    <property type="match status" value="1"/>
</dbReference>
<dbReference type="AlphaFoldDB" id="A0A0W0XGM5"/>
<evidence type="ECO:0000259" key="2">
    <source>
        <dbReference type="Pfam" id="PF01569"/>
    </source>
</evidence>
<evidence type="ECO:0000256" key="1">
    <source>
        <dbReference type="SAM" id="Phobius"/>
    </source>
</evidence>
<proteinExistence type="predicted"/>
<evidence type="ECO:0000313" key="3">
    <source>
        <dbReference type="EMBL" id="KTD43769.1"/>
    </source>
</evidence>
<dbReference type="SUPFAM" id="SSF48317">
    <property type="entry name" value="Acid phosphatase/Vanadium-dependent haloperoxidase"/>
    <property type="match status" value="1"/>
</dbReference>
<feature type="transmembrane region" description="Helical" evidence="1">
    <location>
        <begin position="7"/>
        <end position="27"/>
    </location>
</feature>
<sequence length="210" mass="23490">MSDFTADCFLAFTHFPLLFFLTIIGTLWWGRGFFLPTVFLIAFDIVVNVALKGTFKIPLAAALHKVGYAFPSGHMQLATVFYCWLASLTVSWLGRGVIMMLLIGIGASLIHFGYHNLYEVLGGLVSGILLMVVFRWLLTYYRHSFFKTLFWAASLLMMYSGLMYQAIPRHACAAYVAIGLLFLMQRMTVVYRVRHAIDTSVGDGGQSGST</sequence>
<comment type="caution">
    <text evidence="3">The sequence shown here is derived from an EMBL/GenBank/DDBJ whole genome shotgun (WGS) entry which is preliminary data.</text>
</comment>
<keyword evidence="1" id="KW-0812">Transmembrane</keyword>
<feature type="transmembrane region" description="Helical" evidence="1">
    <location>
        <begin position="149"/>
        <end position="167"/>
    </location>
</feature>
<feature type="transmembrane region" description="Helical" evidence="1">
    <location>
        <begin position="173"/>
        <end position="191"/>
    </location>
</feature>
<name>A0A0W0XGM5_9GAMM</name>
<gene>
    <name evidence="3" type="ORF">Loak_0319</name>
</gene>
<dbReference type="RefSeq" id="WP_025384836.1">
    <property type="nucleotide sequence ID" value="NZ_LCUA01000018.1"/>
</dbReference>
<dbReference type="Pfam" id="PF01569">
    <property type="entry name" value="PAP2"/>
    <property type="match status" value="1"/>
</dbReference>
<dbReference type="Proteomes" id="UP000054858">
    <property type="component" value="Unassembled WGS sequence"/>
</dbReference>
<dbReference type="EMBL" id="LNYP01000006">
    <property type="protein sequence ID" value="KTD43769.1"/>
    <property type="molecule type" value="Genomic_DNA"/>
</dbReference>
<protein>
    <submittedName>
        <fullName evidence="3">PAP2 superfamily protein</fullName>
    </submittedName>
</protein>
<dbReference type="InterPro" id="IPR000326">
    <property type="entry name" value="PAP2/HPO"/>
</dbReference>
<reference evidence="3 4" key="1">
    <citation type="submission" date="2015-11" db="EMBL/GenBank/DDBJ databases">
        <title>Genomic analysis of 38 Legionella species identifies large and diverse effector repertoires.</title>
        <authorList>
            <person name="Burstein D."/>
            <person name="Amaro F."/>
            <person name="Zusman T."/>
            <person name="Lifshitz Z."/>
            <person name="Cohen O."/>
            <person name="Gilbert J.A."/>
            <person name="Pupko T."/>
            <person name="Shuman H.A."/>
            <person name="Segal G."/>
        </authorList>
    </citation>
    <scope>NUCLEOTIDE SEQUENCE [LARGE SCALE GENOMIC DNA]</scope>
    <source>
        <strain evidence="3 4">Oak Ridge-10</strain>
    </source>
</reference>
<evidence type="ECO:0000313" key="4">
    <source>
        <dbReference type="Proteomes" id="UP000054858"/>
    </source>
</evidence>
<feature type="domain" description="Phosphatidic acid phosphatase type 2/haloperoxidase" evidence="2">
    <location>
        <begin position="66"/>
        <end position="138"/>
    </location>
</feature>
<keyword evidence="1" id="KW-1133">Transmembrane helix</keyword>
<feature type="transmembrane region" description="Helical" evidence="1">
    <location>
        <begin position="33"/>
        <end position="51"/>
    </location>
</feature>
<feature type="transmembrane region" description="Helical" evidence="1">
    <location>
        <begin position="92"/>
        <end position="114"/>
    </location>
</feature>
<dbReference type="InterPro" id="IPR036938">
    <property type="entry name" value="PAP2/HPO_sf"/>
</dbReference>
<feature type="transmembrane region" description="Helical" evidence="1">
    <location>
        <begin position="120"/>
        <end position="137"/>
    </location>
</feature>
<keyword evidence="1" id="KW-0472">Membrane</keyword>
<accession>A0A0W0XGM5</accession>